<evidence type="ECO:0000256" key="10">
    <source>
        <dbReference type="ARBA" id="ARBA00023136"/>
    </source>
</evidence>
<dbReference type="GO" id="GO:0046872">
    <property type="term" value="F:metal ion binding"/>
    <property type="evidence" value="ECO:0007669"/>
    <property type="project" value="UniProtKB-KW"/>
</dbReference>
<feature type="transmembrane region" description="Helical" evidence="12">
    <location>
        <begin position="152"/>
        <end position="171"/>
    </location>
</feature>
<comment type="subcellular location">
    <subcellularLocation>
        <location evidence="1">Cell membrane</location>
        <topology evidence="1">Multi-pass membrane protein</topology>
    </subcellularLocation>
</comment>
<evidence type="ECO:0000256" key="6">
    <source>
        <dbReference type="ARBA" id="ARBA00022801"/>
    </source>
</evidence>
<evidence type="ECO:0000313" key="15">
    <source>
        <dbReference type="Proteomes" id="UP000031307"/>
    </source>
</evidence>
<dbReference type="Pfam" id="PF01435">
    <property type="entry name" value="Peptidase_M48"/>
    <property type="match status" value="1"/>
</dbReference>
<evidence type="ECO:0000256" key="12">
    <source>
        <dbReference type="SAM" id="Phobius"/>
    </source>
</evidence>
<comment type="cofactor">
    <cofactor evidence="11">
        <name>Zn(2+)</name>
        <dbReference type="ChEBI" id="CHEBI:29105"/>
    </cofactor>
    <text evidence="11">Binds 1 zinc ion per subunit.</text>
</comment>
<keyword evidence="5" id="KW-0479">Metal-binding</keyword>
<dbReference type="Proteomes" id="UP000031307">
    <property type="component" value="Unassembled WGS sequence"/>
</dbReference>
<evidence type="ECO:0000256" key="8">
    <source>
        <dbReference type="ARBA" id="ARBA00022989"/>
    </source>
</evidence>
<evidence type="ECO:0000313" key="14">
    <source>
        <dbReference type="EMBL" id="KIA77128.1"/>
    </source>
</evidence>
<dbReference type="InterPro" id="IPR001915">
    <property type="entry name" value="Peptidase_M48"/>
</dbReference>
<feature type="domain" description="Peptidase M48" evidence="13">
    <location>
        <begin position="41"/>
        <end position="250"/>
    </location>
</feature>
<evidence type="ECO:0000256" key="5">
    <source>
        <dbReference type="ARBA" id="ARBA00022723"/>
    </source>
</evidence>
<evidence type="ECO:0000256" key="2">
    <source>
        <dbReference type="ARBA" id="ARBA00022475"/>
    </source>
</evidence>
<keyword evidence="7 11" id="KW-0862">Zinc</keyword>
<evidence type="ECO:0000256" key="3">
    <source>
        <dbReference type="ARBA" id="ARBA00022670"/>
    </source>
</evidence>
<dbReference type="GO" id="GO:0004222">
    <property type="term" value="F:metalloendopeptidase activity"/>
    <property type="evidence" value="ECO:0007669"/>
    <property type="project" value="InterPro"/>
</dbReference>
<dbReference type="PATRIC" id="fig|83552.4.peg.1718"/>
<keyword evidence="8 12" id="KW-1133">Transmembrane helix</keyword>
<feature type="transmembrane region" description="Helical" evidence="12">
    <location>
        <begin position="6"/>
        <end position="26"/>
    </location>
</feature>
<evidence type="ECO:0000256" key="11">
    <source>
        <dbReference type="RuleBase" id="RU003983"/>
    </source>
</evidence>
<evidence type="ECO:0000256" key="4">
    <source>
        <dbReference type="ARBA" id="ARBA00022692"/>
    </source>
</evidence>
<comment type="similarity">
    <text evidence="11">Belongs to the peptidase M48 family.</text>
</comment>
<sequence length="255" mass="28448">MNHFMNLSIAVFPSLIPLTSNGIFAWRLRFQEDTRVLPTNKRQSLEAKVQALADKLKITKNLEIVEIRGLGNIAQAMGNTIFPGKAGIAIDPEAFAYMSEYTQEFILAHEISHIKHNDTLTLFLAQGFVGIITTLALAKLFPATAKISLKSFFSPASSLGMITGIAGLALFSHWREKQADKTAFSICSDKARYAAIKFFKEMQEGNLYDRNCDDDSQLTSLFVKILISPEGDNRLDFFHPSLQSRIDCLNDLIPI</sequence>
<keyword evidence="6 11" id="KW-0378">Hydrolase</keyword>
<dbReference type="GO" id="GO:0006508">
    <property type="term" value="P:proteolysis"/>
    <property type="evidence" value="ECO:0007669"/>
    <property type="project" value="UniProtKB-KW"/>
</dbReference>
<keyword evidence="4 12" id="KW-0812">Transmembrane</keyword>
<evidence type="ECO:0000256" key="9">
    <source>
        <dbReference type="ARBA" id="ARBA00023049"/>
    </source>
</evidence>
<dbReference type="PANTHER" id="PTHR43221">
    <property type="entry name" value="PROTEASE HTPX"/>
    <property type="match status" value="1"/>
</dbReference>
<protein>
    <recommendedName>
        <fullName evidence="13">Peptidase M48 domain-containing protein</fullName>
    </recommendedName>
</protein>
<dbReference type="AlphaFoldDB" id="A0A0C1EAQ5"/>
<dbReference type="PANTHER" id="PTHR43221:SF1">
    <property type="entry name" value="PROTEASE HTPX"/>
    <property type="match status" value="1"/>
</dbReference>
<name>A0A0C1EAQ5_9BACT</name>
<dbReference type="GO" id="GO:0005886">
    <property type="term" value="C:plasma membrane"/>
    <property type="evidence" value="ECO:0007669"/>
    <property type="project" value="UniProtKB-SubCell"/>
</dbReference>
<feature type="transmembrane region" description="Helical" evidence="12">
    <location>
        <begin position="120"/>
        <end position="140"/>
    </location>
</feature>
<dbReference type="OMA" id="HEACHIK"/>
<keyword evidence="2" id="KW-1003">Cell membrane</keyword>
<reference evidence="14 15" key="1">
    <citation type="journal article" date="2014" name="Mol. Biol. Evol.">
        <title>Massive expansion of Ubiquitination-related gene families within the Chlamydiae.</title>
        <authorList>
            <person name="Domman D."/>
            <person name="Collingro A."/>
            <person name="Lagkouvardos I."/>
            <person name="Gehre L."/>
            <person name="Weinmaier T."/>
            <person name="Rattei T."/>
            <person name="Subtil A."/>
            <person name="Horn M."/>
        </authorList>
    </citation>
    <scope>NUCLEOTIDE SEQUENCE [LARGE SCALE GENOMIC DNA]</scope>
    <source>
        <strain evidence="14 15">OEW1</strain>
    </source>
</reference>
<accession>A0A0C1EAQ5</accession>
<dbReference type="EMBL" id="JSAM01000090">
    <property type="protein sequence ID" value="KIA77128.1"/>
    <property type="molecule type" value="Genomic_DNA"/>
</dbReference>
<comment type="caution">
    <text evidence="14">The sequence shown here is derived from an EMBL/GenBank/DDBJ whole genome shotgun (WGS) entry which is preliminary data.</text>
</comment>
<keyword evidence="3 11" id="KW-0645">Protease</keyword>
<evidence type="ECO:0000259" key="13">
    <source>
        <dbReference type="Pfam" id="PF01435"/>
    </source>
</evidence>
<evidence type="ECO:0000256" key="7">
    <source>
        <dbReference type="ARBA" id="ARBA00022833"/>
    </source>
</evidence>
<dbReference type="InterPro" id="IPR050083">
    <property type="entry name" value="HtpX_protease"/>
</dbReference>
<dbReference type="Gene3D" id="3.30.2010.10">
    <property type="entry name" value="Metalloproteases ('zincins'), catalytic domain"/>
    <property type="match status" value="1"/>
</dbReference>
<keyword evidence="9 11" id="KW-0482">Metalloprotease</keyword>
<gene>
    <name evidence="14" type="ORF">DB43_GU00210</name>
</gene>
<evidence type="ECO:0000256" key="1">
    <source>
        <dbReference type="ARBA" id="ARBA00004651"/>
    </source>
</evidence>
<proteinExistence type="inferred from homology"/>
<keyword evidence="10 12" id="KW-0472">Membrane</keyword>
<organism evidence="14 15">
    <name type="scientific">Parachlamydia acanthamoebae</name>
    <dbReference type="NCBI Taxonomy" id="83552"/>
    <lineage>
        <taxon>Bacteria</taxon>
        <taxon>Pseudomonadati</taxon>
        <taxon>Chlamydiota</taxon>
        <taxon>Chlamydiia</taxon>
        <taxon>Parachlamydiales</taxon>
        <taxon>Parachlamydiaceae</taxon>
        <taxon>Parachlamydia</taxon>
    </lineage>
</organism>